<dbReference type="Proteomes" id="UP000007978">
    <property type="component" value="Chromosome 2"/>
</dbReference>
<dbReference type="AlphaFoldDB" id="K3VJ30"/>
<dbReference type="Gene3D" id="3.30.300.30">
    <property type="match status" value="1"/>
</dbReference>
<dbReference type="Pfam" id="PF00501">
    <property type="entry name" value="AMP-binding"/>
    <property type="match status" value="1"/>
</dbReference>
<sequence length="510" mass="56814">MNLSYGRLPFAKSRNPYTCGITGKSYSALEVIEREDYLSRALGKELDFHPNKGLEWDRVVAVFSLNTIDYIPVTHADHRLNGIATPVDFTASAAELEQQLRSSKAKALVTCEPLLQTALEAAKRCGLPDSRIFLLELPNQACKAPFKTKAVMISHRSIIANVLQMTFYESAPRKEQGVLTQAVLGALPFSHIYGLVPITHLGAFRGDEIIFLPRFELAQALRAVAQFKIEQLCVVPPILVQMLNNAEKCKKYNLESLRFVYTGAAPLGQETVDSVRKMYPKWHIGQGYSLTETATVVTSMNELDIWDGSIGTLIHDTKAKIITADGSEVTSYDTLGELLIQSPSVVLGYMGNDKATAEAFFSDDDGRWLRTGDEVLVRVLPSGDEHFFVVDRIKELIKGHQVAPAELEAHLLSHPYVADCAVIQVPDPRTGELPKPFVVKAKAVLDNDVQDKVVLEAIHKHVEENKARHKWLKGGIEFVQIIPKSPSGKILRRLLRDKERESRRVDKAKI</sequence>
<dbReference type="Gene3D" id="3.40.50.12780">
    <property type="entry name" value="N-terminal domain of ligase-like"/>
    <property type="match status" value="1"/>
</dbReference>
<comment type="caution">
    <text evidence="3">The sequence shown here is derived from an EMBL/GenBank/DDBJ whole genome shotgun (WGS) entry which is preliminary data.</text>
</comment>
<evidence type="ECO:0000259" key="2">
    <source>
        <dbReference type="Pfam" id="PF13193"/>
    </source>
</evidence>
<accession>K3VJ30</accession>
<dbReference type="InterPro" id="IPR000873">
    <property type="entry name" value="AMP-dep_synth/lig_dom"/>
</dbReference>
<evidence type="ECO:0000313" key="4">
    <source>
        <dbReference type="Proteomes" id="UP000007978"/>
    </source>
</evidence>
<feature type="domain" description="AMP-binding enzyme C-terminal" evidence="2">
    <location>
        <begin position="406"/>
        <end position="489"/>
    </location>
</feature>
<dbReference type="SUPFAM" id="SSF56801">
    <property type="entry name" value="Acetyl-CoA synthetase-like"/>
    <property type="match status" value="1"/>
</dbReference>
<evidence type="ECO:0000313" key="3">
    <source>
        <dbReference type="EMBL" id="EKJ74354.1"/>
    </source>
</evidence>
<dbReference type="InterPro" id="IPR045851">
    <property type="entry name" value="AMP-bd_C_sf"/>
</dbReference>
<organism evidence="3 4">
    <name type="scientific">Fusarium pseudograminearum (strain CS3096)</name>
    <name type="common">Wheat and barley crown-rot fungus</name>
    <dbReference type="NCBI Taxonomy" id="1028729"/>
    <lineage>
        <taxon>Eukaryota</taxon>
        <taxon>Fungi</taxon>
        <taxon>Dikarya</taxon>
        <taxon>Ascomycota</taxon>
        <taxon>Pezizomycotina</taxon>
        <taxon>Sordariomycetes</taxon>
        <taxon>Hypocreomycetidae</taxon>
        <taxon>Hypocreales</taxon>
        <taxon>Nectriaceae</taxon>
        <taxon>Fusarium</taxon>
    </lineage>
</organism>
<dbReference type="InterPro" id="IPR025110">
    <property type="entry name" value="AMP-bd_C"/>
</dbReference>
<gene>
    <name evidence="3" type="ORF">FPSE_05425</name>
</gene>
<dbReference type="GeneID" id="20364043"/>
<dbReference type="PANTHER" id="PTHR24096:SF422">
    <property type="entry name" value="BCDNA.GH02901"/>
    <property type="match status" value="1"/>
</dbReference>
<dbReference type="EMBL" id="AFNW01000111">
    <property type="protein sequence ID" value="EKJ74354.1"/>
    <property type="molecule type" value="Genomic_DNA"/>
</dbReference>
<dbReference type="InterPro" id="IPR042099">
    <property type="entry name" value="ANL_N_sf"/>
</dbReference>
<dbReference type="GO" id="GO:0016405">
    <property type="term" value="F:CoA-ligase activity"/>
    <property type="evidence" value="ECO:0007669"/>
    <property type="project" value="TreeGrafter"/>
</dbReference>
<dbReference type="RefSeq" id="XP_009256818.1">
    <property type="nucleotide sequence ID" value="XM_009258543.1"/>
</dbReference>
<name>K3VJ30_FUSPC</name>
<dbReference type="OrthoDB" id="6509636at2759"/>
<proteinExistence type="predicted"/>
<dbReference type="Gene3D" id="3.40.50.980">
    <property type="match status" value="1"/>
</dbReference>
<keyword evidence="4" id="KW-1185">Reference proteome</keyword>
<protein>
    <recommendedName>
        <fullName evidence="5">Phenylacetyl-CoA ligase</fullName>
    </recommendedName>
</protein>
<dbReference type="Pfam" id="PF13193">
    <property type="entry name" value="AMP-binding_C"/>
    <property type="match status" value="1"/>
</dbReference>
<feature type="domain" description="AMP-dependent synthetase/ligase" evidence="1">
    <location>
        <begin position="148"/>
        <end position="349"/>
    </location>
</feature>
<evidence type="ECO:0000259" key="1">
    <source>
        <dbReference type="Pfam" id="PF00501"/>
    </source>
</evidence>
<evidence type="ECO:0008006" key="5">
    <source>
        <dbReference type="Google" id="ProtNLM"/>
    </source>
</evidence>
<dbReference type="PANTHER" id="PTHR24096">
    <property type="entry name" value="LONG-CHAIN-FATTY-ACID--COA LIGASE"/>
    <property type="match status" value="1"/>
</dbReference>
<dbReference type="HOGENOM" id="CLU_000022_59_2_1"/>
<reference evidence="3 4" key="1">
    <citation type="journal article" date="2012" name="PLoS Pathog.">
        <title>Comparative pathogenomics reveals horizontally acquired novel virulence genes in fungi infecting cereal hosts.</title>
        <authorList>
            <person name="Gardiner D.M."/>
            <person name="McDonald M.C."/>
            <person name="Covarelli L."/>
            <person name="Solomon P.S."/>
            <person name="Rusu A.G."/>
            <person name="Marshall M."/>
            <person name="Kazan K."/>
            <person name="Chakraborty S."/>
            <person name="McDonald B.A."/>
            <person name="Manners J.M."/>
        </authorList>
    </citation>
    <scope>NUCLEOTIDE SEQUENCE [LARGE SCALE GENOMIC DNA]</scope>
    <source>
        <strain evidence="3 4">CS3096</strain>
    </source>
</reference>
<dbReference type="eggNOG" id="KOG1176">
    <property type="taxonomic scope" value="Eukaryota"/>
</dbReference>
<dbReference type="KEGG" id="fpu:FPSE_05425"/>